<evidence type="ECO:0000256" key="6">
    <source>
        <dbReference type="ARBA" id="ARBA00023004"/>
    </source>
</evidence>
<dbReference type="Proteomes" id="UP001497392">
    <property type="component" value="Unassembled WGS sequence"/>
</dbReference>
<accession>A0ABP1G5F3</accession>
<reference evidence="9 10" key="1">
    <citation type="submission" date="2024-06" db="EMBL/GenBank/DDBJ databases">
        <authorList>
            <person name="Kraege A."/>
            <person name="Thomma B."/>
        </authorList>
    </citation>
    <scope>NUCLEOTIDE SEQUENCE [LARGE SCALE GENOMIC DNA]</scope>
</reference>
<evidence type="ECO:0000256" key="8">
    <source>
        <dbReference type="SAM" id="Phobius"/>
    </source>
</evidence>
<keyword evidence="10" id="KW-1185">Reference proteome</keyword>
<dbReference type="CDD" id="cd03499">
    <property type="entry name" value="SQR_TypeC_SdhC"/>
    <property type="match status" value="1"/>
</dbReference>
<evidence type="ECO:0000256" key="2">
    <source>
        <dbReference type="ARBA" id="ARBA00022617"/>
    </source>
</evidence>
<protein>
    <submittedName>
        <fullName evidence="9">G10394 protein</fullName>
    </submittedName>
</protein>
<dbReference type="InterPro" id="IPR034804">
    <property type="entry name" value="SQR/QFR_C/D"/>
</dbReference>
<sequence length="208" mass="22026">MSRATAQALGRAVQLVVTSSSRSEGALALPLGSTQWVRQHGGGVPEHWGRDSPYHPGTGFLGTPPDHLERVKKRPVSPHVFEADGTKFHYAMPINAITSIMNRATGVALTVGMTGAGAIALTGDLPATIEAIKHTSSVLLYPIKAAVAFPLLYHYLGGLRHVFWDKAKYGNQADKNSPLENKSVDQSSKILVGASVLGTAAFAVLSFS</sequence>
<comment type="subcellular location">
    <subcellularLocation>
        <location evidence="1">Membrane</location>
        <topology evidence="1">Multi-pass membrane protein</topology>
    </subcellularLocation>
</comment>
<keyword evidence="7 8" id="KW-0472">Membrane</keyword>
<dbReference type="InterPro" id="IPR000701">
    <property type="entry name" value="SuccDH_FuR_B_TM-su"/>
</dbReference>
<keyword evidence="4" id="KW-0479">Metal-binding</keyword>
<comment type="caution">
    <text evidence="9">The sequence shown here is derived from an EMBL/GenBank/DDBJ whole genome shotgun (WGS) entry which is preliminary data.</text>
</comment>
<dbReference type="PANTHER" id="PTHR10978:SF5">
    <property type="entry name" value="SUCCINATE DEHYDROGENASE CYTOCHROME B560 SUBUNIT, MITOCHONDRIAL"/>
    <property type="match status" value="1"/>
</dbReference>
<keyword evidence="6" id="KW-0408">Iron</keyword>
<keyword evidence="2" id="KW-0349">Heme</keyword>
<evidence type="ECO:0000256" key="4">
    <source>
        <dbReference type="ARBA" id="ARBA00022723"/>
    </source>
</evidence>
<dbReference type="PANTHER" id="PTHR10978">
    <property type="entry name" value="SUCCINATE DEHYDROGENASE CYTOCHROME B560 SUBUNIT"/>
    <property type="match status" value="1"/>
</dbReference>
<dbReference type="InterPro" id="IPR014314">
    <property type="entry name" value="Succ_DH_cytb556"/>
</dbReference>
<dbReference type="Gene3D" id="1.20.1300.10">
    <property type="entry name" value="Fumarate reductase/succinate dehydrogenase, transmembrane subunit"/>
    <property type="match status" value="1"/>
</dbReference>
<dbReference type="Pfam" id="PF01127">
    <property type="entry name" value="Sdh_cyt"/>
    <property type="match status" value="1"/>
</dbReference>
<gene>
    <name evidence="9" type="primary">g10394</name>
    <name evidence="9" type="ORF">VP750_LOCUS9337</name>
</gene>
<evidence type="ECO:0000256" key="3">
    <source>
        <dbReference type="ARBA" id="ARBA00022692"/>
    </source>
</evidence>
<evidence type="ECO:0000256" key="7">
    <source>
        <dbReference type="ARBA" id="ARBA00023136"/>
    </source>
</evidence>
<dbReference type="SUPFAM" id="SSF81343">
    <property type="entry name" value="Fumarate reductase respiratory complex transmembrane subunits"/>
    <property type="match status" value="1"/>
</dbReference>
<evidence type="ECO:0000256" key="1">
    <source>
        <dbReference type="ARBA" id="ARBA00004141"/>
    </source>
</evidence>
<feature type="transmembrane region" description="Helical" evidence="8">
    <location>
        <begin position="138"/>
        <end position="156"/>
    </location>
</feature>
<dbReference type="InterPro" id="IPR018495">
    <property type="entry name" value="Succ_DH_cyt_bsu_CS"/>
</dbReference>
<name>A0ABP1G5F3_9CHLO</name>
<dbReference type="EMBL" id="CAXHTA020000017">
    <property type="protein sequence ID" value="CAL5227431.1"/>
    <property type="molecule type" value="Genomic_DNA"/>
</dbReference>
<keyword evidence="3 8" id="KW-0812">Transmembrane</keyword>
<keyword evidence="5 8" id="KW-1133">Transmembrane helix</keyword>
<feature type="transmembrane region" description="Helical" evidence="8">
    <location>
        <begin position="190"/>
        <end position="207"/>
    </location>
</feature>
<dbReference type="PROSITE" id="PS01001">
    <property type="entry name" value="SDH_CYT_2"/>
    <property type="match status" value="1"/>
</dbReference>
<evidence type="ECO:0000256" key="5">
    <source>
        <dbReference type="ARBA" id="ARBA00022989"/>
    </source>
</evidence>
<evidence type="ECO:0000313" key="10">
    <source>
        <dbReference type="Proteomes" id="UP001497392"/>
    </source>
</evidence>
<evidence type="ECO:0000313" key="9">
    <source>
        <dbReference type="EMBL" id="CAL5227431.1"/>
    </source>
</evidence>
<organism evidence="9 10">
    <name type="scientific">Coccomyxa viridis</name>
    <dbReference type="NCBI Taxonomy" id="1274662"/>
    <lineage>
        <taxon>Eukaryota</taxon>
        <taxon>Viridiplantae</taxon>
        <taxon>Chlorophyta</taxon>
        <taxon>core chlorophytes</taxon>
        <taxon>Trebouxiophyceae</taxon>
        <taxon>Trebouxiophyceae incertae sedis</taxon>
        <taxon>Coccomyxaceae</taxon>
        <taxon>Coccomyxa</taxon>
    </lineage>
</organism>
<proteinExistence type="predicted"/>